<reference evidence="3 4" key="1">
    <citation type="journal article" date="2019" name="Nat. Ecol. Evol.">
        <title>Megaphylogeny resolves global patterns of mushroom evolution.</title>
        <authorList>
            <person name="Varga T."/>
            <person name="Krizsan K."/>
            <person name="Foldi C."/>
            <person name="Dima B."/>
            <person name="Sanchez-Garcia M."/>
            <person name="Sanchez-Ramirez S."/>
            <person name="Szollosi G.J."/>
            <person name="Szarkandi J.G."/>
            <person name="Papp V."/>
            <person name="Albert L."/>
            <person name="Andreopoulos W."/>
            <person name="Angelini C."/>
            <person name="Antonin V."/>
            <person name="Barry K.W."/>
            <person name="Bougher N.L."/>
            <person name="Buchanan P."/>
            <person name="Buyck B."/>
            <person name="Bense V."/>
            <person name="Catcheside P."/>
            <person name="Chovatia M."/>
            <person name="Cooper J."/>
            <person name="Damon W."/>
            <person name="Desjardin D."/>
            <person name="Finy P."/>
            <person name="Geml J."/>
            <person name="Haridas S."/>
            <person name="Hughes K."/>
            <person name="Justo A."/>
            <person name="Karasinski D."/>
            <person name="Kautmanova I."/>
            <person name="Kiss B."/>
            <person name="Kocsube S."/>
            <person name="Kotiranta H."/>
            <person name="LaButti K.M."/>
            <person name="Lechner B.E."/>
            <person name="Liimatainen K."/>
            <person name="Lipzen A."/>
            <person name="Lukacs Z."/>
            <person name="Mihaltcheva S."/>
            <person name="Morgado L.N."/>
            <person name="Niskanen T."/>
            <person name="Noordeloos M.E."/>
            <person name="Ohm R.A."/>
            <person name="Ortiz-Santana B."/>
            <person name="Ovrebo C."/>
            <person name="Racz N."/>
            <person name="Riley R."/>
            <person name="Savchenko A."/>
            <person name="Shiryaev A."/>
            <person name="Soop K."/>
            <person name="Spirin V."/>
            <person name="Szebenyi C."/>
            <person name="Tomsovsky M."/>
            <person name="Tulloss R.E."/>
            <person name="Uehling J."/>
            <person name="Grigoriev I.V."/>
            <person name="Vagvolgyi C."/>
            <person name="Papp T."/>
            <person name="Martin F.M."/>
            <person name="Miettinen O."/>
            <person name="Hibbett D.S."/>
            <person name="Nagy L.G."/>
        </authorList>
    </citation>
    <scope>NUCLEOTIDE SEQUENCE [LARGE SCALE GENOMIC DNA]</scope>
    <source>
        <strain evidence="3 4">OMC1185</strain>
    </source>
</reference>
<dbReference type="OrthoDB" id="276989at2759"/>
<dbReference type="STRING" id="5364.A0A5C3NAC3"/>
<dbReference type="PANTHER" id="PTHR13395:SF6">
    <property type="entry name" value="SISTER CHROMATID COHESION PROTEIN DCC1"/>
    <property type="match status" value="1"/>
</dbReference>
<protein>
    <recommendedName>
        <fullName evidence="5">Sister chromatid cohesion protein DCC1</fullName>
    </recommendedName>
</protein>
<organism evidence="3 4">
    <name type="scientific">Heliocybe sulcata</name>
    <dbReference type="NCBI Taxonomy" id="5364"/>
    <lineage>
        <taxon>Eukaryota</taxon>
        <taxon>Fungi</taxon>
        <taxon>Dikarya</taxon>
        <taxon>Basidiomycota</taxon>
        <taxon>Agaricomycotina</taxon>
        <taxon>Agaricomycetes</taxon>
        <taxon>Gloeophyllales</taxon>
        <taxon>Gloeophyllaceae</taxon>
        <taxon>Heliocybe</taxon>
    </lineage>
</organism>
<evidence type="ECO:0008006" key="5">
    <source>
        <dbReference type="Google" id="ProtNLM"/>
    </source>
</evidence>
<accession>A0A5C3NAC3</accession>
<dbReference type="EMBL" id="ML213506">
    <property type="protein sequence ID" value="TFK54270.1"/>
    <property type="molecule type" value="Genomic_DNA"/>
</dbReference>
<dbReference type="GO" id="GO:0000785">
    <property type="term" value="C:chromatin"/>
    <property type="evidence" value="ECO:0007669"/>
    <property type="project" value="TreeGrafter"/>
</dbReference>
<evidence type="ECO:0000256" key="2">
    <source>
        <dbReference type="ARBA" id="ARBA00022705"/>
    </source>
</evidence>
<evidence type="ECO:0000313" key="3">
    <source>
        <dbReference type="EMBL" id="TFK54270.1"/>
    </source>
</evidence>
<dbReference type="Proteomes" id="UP000305948">
    <property type="component" value="Unassembled WGS sequence"/>
</dbReference>
<keyword evidence="2" id="KW-0235">DNA replication</keyword>
<dbReference type="GO" id="GO:0000775">
    <property type="term" value="C:chromosome, centromeric region"/>
    <property type="evidence" value="ECO:0007669"/>
    <property type="project" value="TreeGrafter"/>
</dbReference>
<comment type="similarity">
    <text evidence="1">Belongs to the DCC1 family.</text>
</comment>
<dbReference type="PANTHER" id="PTHR13395">
    <property type="entry name" value="SISTER CHROMATID COHESION PROTEIN DCC1-RELATED"/>
    <property type="match status" value="1"/>
</dbReference>
<gene>
    <name evidence="3" type="ORF">OE88DRAFT_1723980</name>
</gene>
<proteinExistence type="inferred from homology"/>
<name>A0A5C3NAC3_9AGAM</name>
<dbReference type="GO" id="GO:0034088">
    <property type="term" value="P:maintenance of mitotic sister chromatid cohesion"/>
    <property type="evidence" value="ECO:0007669"/>
    <property type="project" value="TreeGrafter"/>
</dbReference>
<evidence type="ECO:0000313" key="4">
    <source>
        <dbReference type="Proteomes" id="UP000305948"/>
    </source>
</evidence>
<keyword evidence="4" id="KW-1185">Reference proteome</keyword>
<dbReference type="GO" id="GO:0031390">
    <property type="term" value="C:Ctf18 RFC-like complex"/>
    <property type="evidence" value="ECO:0007669"/>
    <property type="project" value="InterPro"/>
</dbReference>
<dbReference type="AlphaFoldDB" id="A0A5C3NAC3"/>
<evidence type="ECO:0000256" key="1">
    <source>
        <dbReference type="ARBA" id="ARBA00007017"/>
    </source>
</evidence>
<dbReference type="GO" id="GO:0006260">
    <property type="term" value="P:DNA replication"/>
    <property type="evidence" value="ECO:0007669"/>
    <property type="project" value="UniProtKB-KW"/>
</dbReference>
<dbReference type="InterPro" id="IPR019128">
    <property type="entry name" value="Dcc1"/>
</dbReference>
<dbReference type="Pfam" id="PF09724">
    <property type="entry name" value="Dcc1"/>
    <property type="match status" value="1"/>
</dbReference>
<sequence>MSEIEVIFSPSTEDSGTFKLLELPPDLLKLVEAAVEGNSSLALSVKGGLEEDAVLCTDEKTYTMRSVVLSNSVLVVTPPQTEEGQVDRIAIRDQLHDVIELVPSLPKLHKLKGILRGAEYDEGHEDEEMDDEDIPAESSPMRRKFTYADALQLQASEGELRRGLRDMRILNVGGRLRPISPSFLNTILELILNHLVSESVPHNAVPVDQLCLALEEHEIRRTVTLQVLAWFGVIRGPSWEMNVDEVLKQVALGILRPHKDEPVSEDEFLAQWKRAVSDTFEAQVSLTLLEGNYLSTTLPNRFPALPALLYFPSSSLPIDPAARFTDLFLTRSRWKAQDIAPYLADIAVDSKERDKLLLKYARAMTDAEGVWYITRNKI</sequence>